<dbReference type="GO" id="GO:0016757">
    <property type="term" value="F:glycosyltransferase activity"/>
    <property type="evidence" value="ECO:0007669"/>
    <property type="project" value="UniProtKB-KW"/>
</dbReference>
<keyword evidence="7" id="KW-1185">Reference proteome</keyword>
<gene>
    <name evidence="6" type="ordered locus">Swol_2439</name>
</gene>
<dbReference type="SUPFAM" id="SSF53448">
    <property type="entry name" value="Nucleotide-diphospho-sugar transferases"/>
    <property type="match status" value="1"/>
</dbReference>
<comment type="similarity">
    <text evidence="1">Belongs to the glycosyltransferase 2 family.</text>
</comment>
<feature type="transmembrane region" description="Helical" evidence="4">
    <location>
        <begin position="6"/>
        <end position="33"/>
    </location>
</feature>
<dbReference type="eggNOG" id="COG1215">
    <property type="taxonomic scope" value="Bacteria"/>
</dbReference>
<dbReference type="Proteomes" id="UP000001968">
    <property type="component" value="Chromosome"/>
</dbReference>
<keyword evidence="4" id="KW-1133">Transmembrane helix</keyword>
<dbReference type="InterPro" id="IPR029044">
    <property type="entry name" value="Nucleotide-diphossugar_trans"/>
</dbReference>
<dbReference type="EMBL" id="CP000448">
    <property type="protein sequence ID" value="ABI69728.1"/>
    <property type="molecule type" value="Genomic_DNA"/>
</dbReference>
<keyword evidence="2" id="KW-0328">Glycosyltransferase</keyword>
<sequence>MKVLIILQWIFLLYMLGLSLSYLILNLISIVTITRYMRSHRLSDFLESFSDYELPISILVPAYNEESTVESTVRSLLQLSYSEFEVIVINDGSRDRTLSILQESFGLVKVPEAYQQRLPVKTIRGFYRSSYYPNLRVIDKENGGKSDALNSAINTCRYPLFCSVDADSILQRDSLKRVVQPFLENPLTVAVGGTIRIVNGSTVEGGFLTKAGLPGKMLVRFQIIEYLRAFLFGRLGWSPLNAILIISGAFGLFRREQVIEAGGYSTDTVGEDMELVVRLHRMLRLKGQPYRITFVPDPICWTEAPEDLSSLRRQRSRWQKGLAEALSKNIQLLFHPRSGTVGWLAFPFMIIFEWFGPVVEVVGYLFVLFGFLTGLVSPLVFVIFFTLALGFGVLISVMALLLEIISYRIYSEPRQILILFLTGILENFGYRQLISLWRLEGLVKWIKGGKLQWGEMVRRADWQK</sequence>
<dbReference type="STRING" id="335541.Swol_2439"/>
<evidence type="ECO:0000256" key="2">
    <source>
        <dbReference type="ARBA" id="ARBA00022676"/>
    </source>
</evidence>
<dbReference type="InterPro" id="IPR001173">
    <property type="entry name" value="Glyco_trans_2-like"/>
</dbReference>
<name>Q0AU76_SYNWW</name>
<dbReference type="RefSeq" id="WP_011641812.1">
    <property type="nucleotide sequence ID" value="NC_008346.1"/>
</dbReference>
<dbReference type="CAZy" id="GT2">
    <property type="family name" value="Glycosyltransferase Family 2"/>
</dbReference>
<dbReference type="Pfam" id="PF00535">
    <property type="entry name" value="Glycos_transf_2"/>
    <property type="match status" value="1"/>
</dbReference>
<dbReference type="PANTHER" id="PTHR43630:SF1">
    <property type="entry name" value="POLY-BETA-1,6-N-ACETYL-D-GLUCOSAMINE SYNTHASE"/>
    <property type="match status" value="1"/>
</dbReference>
<protein>
    <submittedName>
        <fullName evidence="6">Glycosyl transferase, family 2</fullName>
    </submittedName>
</protein>
<evidence type="ECO:0000256" key="1">
    <source>
        <dbReference type="ARBA" id="ARBA00006739"/>
    </source>
</evidence>
<dbReference type="OrthoDB" id="9768769at2"/>
<evidence type="ECO:0000259" key="5">
    <source>
        <dbReference type="Pfam" id="PF00535"/>
    </source>
</evidence>
<evidence type="ECO:0000313" key="7">
    <source>
        <dbReference type="Proteomes" id="UP000001968"/>
    </source>
</evidence>
<keyword evidence="3 6" id="KW-0808">Transferase</keyword>
<dbReference type="Gene3D" id="3.90.550.10">
    <property type="entry name" value="Spore Coat Polysaccharide Biosynthesis Protein SpsA, Chain A"/>
    <property type="match status" value="1"/>
</dbReference>
<feature type="transmembrane region" description="Helical" evidence="4">
    <location>
        <begin position="341"/>
        <end position="367"/>
    </location>
</feature>
<reference evidence="7" key="1">
    <citation type="journal article" date="2010" name="Environ. Microbiol.">
        <title>The genome of Syntrophomonas wolfei: new insights into syntrophic metabolism and biohydrogen production.</title>
        <authorList>
            <person name="Sieber J.R."/>
            <person name="Sims D.R."/>
            <person name="Han C."/>
            <person name="Kim E."/>
            <person name="Lykidis A."/>
            <person name="Lapidus A.L."/>
            <person name="McDonnald E."/>
            <person name="Rohlin L."/>
            <person name="Culley D.E."/>
            <person name="Gunsalus R."/>
            <person name="McInerney M.J."/>
        </authorList>
    </citation>
    <scope>NUCLEOTIDE SEQUENCE [LARGE SCALE GENOMIC DNA]</scope>
    <source>
        <strain evidence="7">DSM 2245B / Goettingen</strain>
    </source>
</reference>
<evidence type="ECO:0000313" key="6">
    <source>
        <dbReference type="EMBL" id="ABI69728.1"/>
    </source>
</evidence>
<accession>Q0AU76</accession>
<dbReference type="CDD" id="cd06423">
    <property type="entry name" value="CESA_like"/>
    <property type="match status" value="1"/>
</dbReference>
<dbReference type="PANTHER" id="PTHR43630">
    <property type="entry name" value="POLY-BETA-1,6-N-ACETYL-D-GLUCOSAMINE SYNTHASE"/>
    <property type="match status" value="1"/>
</dbReference>
<evidence type="ECO:0000256" key="3">
    <source>
        <dbReference type="ARBA" id="ARBA00022679"/>
    </source>
</evidence>
<feature type="transmembrane region" description="Helical" evidence="4">
    <location>
        <begin position="379"/>
        <end position="404"/>
    </location>
</feature>
<evidence type="ECO:0000256" key="4">
    <source>
        <dbReference type="SAM" id="Phobius"/>
    </source>
</evidence>
<dbReference type="AlphaFoldDB" id="Q0AU76"/>
<keyword evidence="4" id="KW-0472">Membrane</keyword>
<keyword evidence="4" id="KW-0812">Transmembrane</keyword>
<organism evidence="6 7">
    <name type="scientific">Syntrophomonas wolfei subsp. wolfei (strain DSM 2245B / Goettingen)</name>
    <dbReference type="NCBI Taxonomy" id="335541"/>
    <lineage>
        <taxon>Bacteria</taxon>
        <taxon>Bacillati</taxon>
        <taxon>Bacillota</taxon>
        <taxon>Clostridia</taxon>
        <taxon>Eubacteriales</taxon>
        <taxon>Syntrophomonadaceae</taxon>
        <taxon>Syntrophomonas</taxon>
    </lineage>
</organism>
<proteinExistence type="inferred from homology"/>
<dbReference type="KEGG" id="swo:Swol_2439"/>
<dbReference type="HOGENOM" id="CLU_044042_1_0_9"/>
<feature type="domain" description="Glycosyltransferase 2-like" evidence="5">
    <location>
        <begin position="57"/>
        <end position="202"/>
    </location>
</feature>